<organism evidence="1 2">
    <name type="scientific">Halorhabdus tiamatea SARL4B</name>
    <dbReference type="NCBI Taxonomy" id="1033806"/>
    <lineage>
        <taxon>Archaea</taxon>
        <taxon>Methanobacteriati</taxon>
        <taxon>Methanobacteriota</taxon>
        <taxon>Stenosarchaea group</taxon>
        <taxon>Halobacteria</taxon>
        <taxon>Halobacteriales</taxon>
        <taxon>Haloarculaceae</taxon>
        <taxon>Halorhabdus</taxon>
    </lineage>
</organism>
<evidence type="ECO:0000313" key="2">
    <source>
        <dbReference type="Proteomes" id="UP000003861"/>
    </source>
</evidence>
<reference evidence="1 2" key="1">
    <citation type="journal article" date="2011" name="J. Bacteriol.">
        <title>Genome sequence of Halorhabdus tiamatea, the first archaeon isolated from a deep-sea anoxic brine lake.</title>
        <authorList>
            <person name="Antunes A."/>
            <person name="Alam I."/>
            <person name="Bajic V.B."/>
            <person name="Stingl U."/>
        </authorList>
    </citation>
    <scope>NUCLEOTIDE SEQUENCE [LARGE SCALE GENOMIC DNA]</scope>
    <source>
        <strain evidence="1 2">SARL4B</strain>
    </source>
</reference>
<sequence length="217" mass="25030">MPSKLFLDTSVLLNYVQVWLEGDDGSVAIIEGAHDKFVSTTVKEELDTRCSTRRQIYIDLRKFVEQENGSEVHPVFNYEVLDFENRYPSVSVTENDREHLRDLQMEFASIDDEDKFYELRKFIRSVQSRKRTVDGEIIVYNGNHKSDLVDEIDSRINNYPDSLVLAQGAAWCDDENGDTVVTLDYEDMINNESDINDAIELHYTPSHRLNIVSPDAV</sequence>
<evidence type="ECO:0008006" key="3">
    <source>
        <dbReference type="Google" id="ProtNLM"/>
    </source>
</evidence>
<comment type="caution">
    <text evidence="1">The sequence shown here is derived from an EMBL/GenBank/DDBJ whole genome shotgun (WGS) entry which is preliminary data.</text>
</comment>
<gene>
    <name evidence="1" type="ORF">HLRTI_001385</name>
</gene>
<dbReference type="Pfam" id="PF26507">
    <property type="entry name" value="DUF8169"/>
    <property type="match status" value="1"/>
</dbReference>
<proteinExistence type="predicted"/>
<name>U2E2K1_9EURY</name>
<dbReference type="AlphaFoldDB" id="U2E2K1"/>
<evidence type="ECO:0000313" key="1">
    <source>
        <dbReference type="EMBL" id="ERJ06498.1"/>
    </source>
</evidence>
<reference evidence="1 2" key="2">
    <citation type="journal article" date="2013" name="PLoS ONE">
        <title>INDIGO - INtegrated Data Warehouse of MIcrobial GenOmes with Examples from the Red Sea Extremophiles.</title>
        <authorList>
            <person name="Alam I."/>
            <person name="Antunes A."/>
            <person name="Kamau A.A."/>
            <person name="Ba Alawi W."/>
            <person name="Kalkatawi M."/>
            <person name="Stingl U."/>
            <person name="Bajic V.B."/>
        </authorList>
    </citation>
    <scope>NUCLEOTIDE SEQUENCE [LARGE SCALE GENOMIC DNA]</scope>
    <source>
        <strain evidence="1 2">SARL4B</strain>
    </source>
</reference>
<accession>U2E2K1</accession>
<dbReference type="EMBL" id="AFNT02000013">
    <property type="protein sequence ID" value="ERJ06498.1"/>
    <property type="molecule type" value="Genomic_DNA"/>
</dbReference>
<dbReference type="InterPro" id="IPR058482">
    <property type="entry name" value="DUF8169"/>
</dbReference>
<dbReference type="Proteomes" id="UP000003861">
    <property type="component" value="Unassembled WGS sequence"/>
</dbReference>
<protein>
    <recommendedName>
        <fullName evidence="3">DUF4935 domain-containing protein</fullName>
    </recommendedName>
</protein>